<name>A0AAD4H3Q3_9FUNG</name>
<feature type="compositionally biased region" description="Low complexity" evidence="1">
    <location>
        <begin position="337"/>
        <end position="350"/>
    </location>
</feature>
<gene>
    <name evidence="2" type="ORF">BGZ95_001497</name>
</gene>
<accession>A0AAD4H3Q3</accession>
<feature type="compositionally biased region" description="Acidic residues" evidence="1">
    <location>
        <begin position="384"/>
        <end position="407"/>
    </location>
</feature>
<feature type="compositionally biased region" description="Basic and acidic residues" evidence="1">
    <location>
        <begin position="353"/>
        <end position="376"/>
    </location>
</feature>
<keyword evidence="3" id="KW-1185">Reference proteome</keyword>
<evidence type="ECO:0000256" key="1">
    <source>
        <dbReference type="SAM" id="MobiDB-lite"/>
    </source>
</evidence>
<dbReference type="EMBL" id="JAAAIL010001300">
    <property type="protein sequence ID" value="KAG0270818.1"/>
    <property type="molecule type" value="Genomic_DNA"/>
</dbReference>
<feature type="compositionally biased region" description="Basic and acidic residues" evidence="1">
    <location>
        <begin position="278"/>
        <end position="292"/>
    </location>
</feature>
<dbReference type="AlphaFoldDB" id="A0AAD4H3Q3"/>
<evidence type="ECO:0000313" key="3">
    <source>
        <dbReference type="Proteomes" id="UP001194580"/>
    </source>
</evidence>
<dbReference type="Proteomes" id="UP001194580">
    <property type="component" value="Unassembled WGS sequence"/>
</dbReference>
<feature type="region of interest" description="Disordered" evidence="1">
    <location>
        <begin position="264"/>
        <end position="465"/>
    </location>
</feature>
<feature type="compositionally biased region" description="Basic residues" evidence="1">
    <location>
        <begin position="410"/>
        <end position="425"/>
    </location>
</feature>
<reference evidence="2" key="1">
    <citation type="journal article" date="2020" name="Fungal Divers.">
        <title>Resolving the Mortierellaceae phylogeny through synthesis of multi-gene phylogenetics and phylogenomics.</title>
        <authorList>
            <person name="Vandepol N."/>
            <person name="Liber J."/>
            <person name="Desiro A."/>
            <person name="Na H."/>
            <person name="Kennedy M."/>
            <person name="Barry K."/>
            <person name="Grigoriev I.V."/>
            <person name="Miller A.N."/>
            <person name="O'Donnell K."/>
            <person name="Stajich J.E."/>
            <person name="Bonito G."/>
        </authorList>
    </citation>
    <scope>NUCLEOTIDE SEQUENCE</scope>
    <source>
        <strain evidence="2">NRRL 28262</strain>
    </source>
</reference>
<comment type="caution">
    <text evidence="2">The sequence shown here is derived from an EMBL/GenBank/DDBJ whole genome shotgun (WGS) entry which is preliminary data.</text>
</comment>
<organism evidence="2 3">
    <name type="scientific">Linnemannia exigua</name>
    <dbReference type="NCBI Taxonomy" id="604196"/>
    <lineage>
        <taxon>Eukaryota</taxon>
        <taxon>Fungi</taxon>
        <taxon>Fungi incertae sedis</taxon>
        <taxon>Mucoromycota</taxon>
        <taxon>Mortierellomycotina</taxon>
        <taxon>Mortierellomycetes</taxon>
        <taxon>Mortierellales</taxon>
        <taxon>Mortierellaceae</taxon>
        <taxon>Linnemannia</taxon>
    </lineage>
</organism>
<sequence>MVKESSVDDDFQNVVESTAHVYINSFLNMEKPVRQTRIESKELDRQWQSITQGREEIGLEGDNTYLDAALTKEQGLSSGTAARLDLATFSHVVFVPTMDVERVQRALGDFAKLFLKKDFKTKANQKPLQEAYSQLVAILLALYTRHNRTTPRRISIDDIRNACNSDIIHGPMSLPELSKGPALQLARRVANDVKQLESLYNNTLKKIIERVRVKERSLPRPSDNDAVFELQKEHDKRVANIYKKEPKDKSVDVYRDVVWLDQDESQDTATSSQQKQQQQEEQKDVEMEEPIKKQSSKAPTTRRTRQQRPSSPQQEDIEIDVDDVLQPPAKLLLSHNSAKAGASTSGSSAKQLSVRETRRSSAVEATKKISQLEESRKRHKNGPDNEESQSEEHEDDYEEEEEEEEEEPAKKRKKSKKDSKSKQKRREGSSSSSSAASASEESDDESMSDPEPARSATGRRMTRRWTEKEVAQLLKLVPKFQYSDSEIAIKKRTVKWAALKAYDQKHGHVLRHRNQVMLKDKYREQTDRGQHRQRVHELSKARAAEKEKAAKEAALAVAAQEAAATAQEVATAALENATNETVRGNAKKANS</sequence>
<proteinExistence type="predicted"/>
<evidence type="ECO:0000313" key="2">
    <source>
        <dbReference type="EMBL" id="KAG0270818.1"/>
    </source>
</evidence>
<dbReference type="Gene3D" id="1.10.10.60">
    <property type="entry name" value="Homeodomain-like"/>
    <property type="match status" value="1"/>
</dbReference>
<protein>
    <submittedName>
        <fullName evidence="2">Uncharacterized protein</fullName>
    </submittedName>
</protein>
<feature type="compositionally biased region" description="Low complexity" evidence="1">
    <location>
        <begin position="429"/>
        <end position="439"/>
    </location>
</feature>